<reference evidence="3" key="1">
    <citation type="submission" date="2021-01" db="EMBL/GenBank/DDBJ databases">
        <title>Whole genome shotgun sequence of Planotetraspora silvatica NBRC 100141.</title>
        <authorList>
            <person name="Komaki H."/>
            <person name="Tamura T."/>
        </authorList>
    </citation>
    <scope>NUCLEOTIDE SEQUENCE</scope>
    <source>
        <strain evidence="3">NBRC 100141</strain>
    </source>
</reference>
<keyword evidence="4" id="KW-1185">Reference proteome</keyword>
<dbReference type="InterPro" id="IPR011576">
    <property type="entry name" value="Pyridox_Oxase_N"/>
</dbReference>
<keyword evidence="1" id="KW-0560">Oxidoreductase</keyword>
<protein>
    <recommendedName>
        <fullName evidence="2">Pyridoxamine 5'-phosphate oxidase N-terminal domain-containing protein</fullName>
    </recommendedName>
</protein>
<dbReference type="InterPro" id="IPR019965">
    <property type="entry name" value="PPOX_F420-dep_Rv2061_put"/>
</dbReference>
<dbReference type="Pfam" id="PF01243">
    <property type="entry name" value="PNPOx_N"/>
    <property type="match status" value="1"/>
</dbReference>
<organism evidence="3 4">
    <name type="scientific">Planotetraspora silvatica</name>
    <dbReference type="NCBI Taxonomy" id="234614"/>
    <lineage>
        <taxon>Bacteria</taxon>
        <taxon>Bacillati</taxon>
        <taxon>Actinomycetota</taxon>
        <taxon>Actinomycetes</taxon>
        <taxon>Streptosporangiales</taxon>
        <taxon>Streptosporangiaceae</taxon>
        <taxon>Planotetraspora</taxon>
    </lineage>
</organism>
<dbReference type="Proteomes" id="UP000644610">
    <property type="component" value="Unassembled WGS sequence"/>
</dbReference>
<evidence type="ECO:0000313" key="4">
    <source>
        <dbReference type="Proteomes" id="UP000644610"/>
    </source>
</evidence>
<dbReference type="SUPFAM" id="SSF50475">
    <property type="entry name" value="FMN-binding split barrel"/>
    <property type="match status" value="1"/>
</dbReference>
<feature type="domain" description="Pyridoxamine 5'-phosphate oxidase N-terminal" evidence="2">
    <location>
        <begin position="14"/>
        <end position="102"/>
    </location>
</feature>
<sequence>MTWLNETIRGRHISLTTFRENGQAVPTPVGFVVDGDELFVLTARDSGKVRRLRDNPSVVVAPCDGRGRIAEGAPGTNGTARLLDETETARVRRLMSRRYPAARLVFWWNRFRGDRDRWIGIEVTPSTIALVADLAKGHRR</sequence>
<evidence type="ECO:0000313" key="3">
    <source>
        <dbReference type="EMBL" id="GII50313.1"/>
    </source>
</evidence>
<dbReference type="Gene3D" id="2.30.110.10">
    <property type="entry name" value="Electron Transport, Fmn-binding Protein, Chain A"/>
    <property type="match status" value="1"/>
</dbReference>
<accession>A0A8J3XV81</accession>
<dbReference type="RefSeq" id="WP_203979797.1">
    <property type="nucleotide sequence ID" value="NZ_BAAAKY010000014.1"/>
</dbReference>
<dbReference type="NCBIfam" id="TIGR03666">
    <property type="entry name" value="Rv2061_F420"/>
    <property type="match status" value="1"/>
</dbReference>
<dbReference type="PANTHER" id="PTHR35176:SF11">
    <property type="entry name" value="PYRIDOXAMINE 5'-PHOSPHATE OXIDASE FAMILY PROTEIN"/>
    <property type="match status" value="1"/>
</dbReference>
<evidence type="ECO:0000259" key="2">
    <source>
        <dbReference type="Pfam" id="PF01243"/>
    </source>
</evidence>
<dbReference type="InterPro" id="IPR052019">
    <property type="entry name" value="F420H2_bilvrd_red/Heme_oxyg"/>
</dbReference>
<dbReference type="InterPro" id="IPR012349">
    <property type="entry name" value="Split_barrel_FMN-bd"/>
</dbReference>
<dbReference type="PANTHER" id="PTHR35176">
    <property type="entry name" value="HEME OXYGENASE HI_0854-RELATED"/>
    <property type="match status" value="1"/>
</dbReference>
<name>A0A8J3XV81_9ACTN</name>
<dbReference type="EMBL" id="BOOQ01000050">
    <property type="protein sequence ID" value="GII50313.1"/>
    <property type="molecule type" value="Genomic_DNA"/>
</dbReference>
<gene>
    <name evidence="3" type="ORF">Psi02_67370</name>
</gene>
<dbReference type="GO" id="GO:0005829">
    <property type="term" value="C:cytosol"/>
    <property type="evidence" value="ECO:0007669"/>
    <property type="project" value="TreeGrafter"/>
</dbReference>
<dbReference type="AlphaFoldDB" id="A0A8J3XV81"/>
<proteinExistence type="predicted"/>
<dbReference type="GO" id="GO:0070967">
    <property type="term" value="F:coenzyme F420 binding"/>
    <property type="evidence" value="ECO:0007669"/>
    <property type="project" value="TreeGrafter"/>
</dbReference>
<evidence type="ECO:0000256" key="1">
    <source>
        <dbReference type="ARBA" id="ARBA00023002"/>
    </source>
</evidence>
<dbReference type="GO" id="GO:0016627">
    <property type="term" value="F:oxidoreductase activity, acting on the CH-CH group of donors"/>
    <property type="evidence" value="ECO:0007669"/>
    <property type="project" value="TreeGrafter"/>
</dbReference>
<comment type="caution">
    <text evidence="3">The sequence shown here is derived from an EMBL/GenBank/DDBJ whole genome shotgun (WGS) entry which is preliminary data.</text>
</comment>